<accession>A0A917IZJ3</accession>
<dbReference type="RefSeq" id="WP_188951956.1">
    <property type="nucleotide sequence ID" value="NZ_BMIB01000002.1"/>
</dbReference>
<proteinExistence type="predicted"/>
<evidence type="ECO:0000313" key="3">
    <source>
        <dbReference type="EMBL" id="GGH66481.1"/>
    </source>
</evidence>
<sequence>MKNKYTWLLALMLGSSVAGNAQSDSVYIREVVDTLTSRWFLGRGYLDNGMGKAADYIQNRFKEIGLQPLKGKNYLQPFSYPVNTFPGKAAVTVNGKALRPGADFIPSPESRGVRGKGTLEAKDATHYIDAENRVILVLEKKLTWSVATTAADYTVIQADSALFVNDTPREIAIDLDNKLVSNFKTANICGMVKGTTHPDSVLFVTAHYDHLGGLGKDAYFPGANDNASGVGMLLALAKYYAAHPQPYTVAFICFAGEEIGLLGSKYYTEHPLVSLENISFLINLDLTGTGDEGIMVVNATEYKKAFELMKEINARKHYLADVKERGKAANSDHYFFTEKGVPAFFIYTMGGIKAYHDVYDKAATLPLNEVNDLTALIKDFFQQWQQH</sequence>
<protein>
    <recommendedName>
        <fullName evidence="2">Peptidase M28 domain-containing protein</fullName>
    </recommendedName>
</protein>
<dbReference type="Proteomes" id="UP000627292">
    <property type="component" value="Unassembled WGS sequence"/>
</dbReference>
<reference evidence="3" key="1">
    <citation type="journal article" date="2014" name="Int. J. Syst. Evol. Microbiol.">
        <title>Complete genome sequence of Corynebacterium casei LMG S-19264T (=DSM 44701T), isolated from a smear-ripened cheese.</title>
        <authorList>
            <consortium name="US DOE Joint Genome Institute (JGI-PGF)"/>
            <person name="Walter F."/>
            <person name="Albersmeier A."/>
            <person name="Kalinowski J."/>
            <person name="Ruckert C."/>
        </authorList>
    </citation>
    <scope>NUCLEOTIDE SEQUENCE</scope>
    <source>
        <strain evidence="3">CGMCC 1.15290</strain>
    </source>
</reference>
<name>A0A917IZJ3_9BACT</name>
<evidence type="ECO:0000313" key="4">
    <source>
        <dbReference type="Proteomes" id="UP000627292"/>
    </source>
</evidence>
<dbReference type="Pfam" id="PF04389">
    <property type="entry name" value="Peptidase_M28"/>
    <property type="match status" value="1"/>
</dbReference>
<dbReference type="EMBL" id="BMIB01000002">
    <property type="protein sequence ID" value="GGH66481.1"/>
    <property type="molecule type" value="Genomic_DNA"/>
</dbReference>
<dbReference type="InterPro" id="IPR045175">
    <property type="entry name" value="M28_fam"/>
</dbReference>
<feature type="domain" description="Peptidase M28" evidence="2">
    <location>
        <begin position="187"/>
        <end position="377"/>
    </location>
</feature>
<dbReference type="GO" id="GO:0008235">
    <property type="term" value="F:metalloexopeptidase activity"/>
    <property type="evidence" value="ECO:0007669"/>
    <property type="project" value="InterPro"/>
</dbReference>
<dbReference type="PANTHER" id="PTHR12147:SF26">
    <property type="entry name" value="PEPTIDASE M28 DOMAIN-CONTAINING PROTEIN"/>
    <property type="match status" value="1"/>
</dbReference>
<dbReference type="AlphaFoldDB" id="A0A917IZJ3"/>
<dbReference type="InterPro" id="IPR007484">
    <property type="entry name" value="Peptidase_M28"/>
</dbReference>
<keyword evidence="4" id="KW-1185">Reference proteome</keyword>
<keyword evidence="1" id="KW-0732">Signal</keyword>
<comment type="caution">
    <text evidence="3">The sequence shown here is derived from an EMBL/GenBank/DDBJ whole genome shotgun (WGS) entry which is preliminary data.</text>
</comment>
<evidence type="ECO:0000256" key="1">
    <source>
        <dbReference type="SAM" id="SignalP"/>
    </source>
</evidence>
<reference evidence="3" key="2">
    <citation type="submission" date="2020-09" db="EMBL/GenBank/DDBJ databases">
        <authorList>
            <person name="Sun Q."/>
            <person name="Zhou Y."/>
        </authorList>
    </citation>
    <scope>NUCLEOTIDE SEQUENCE</scope>
    <source>
        <strain evidence="3">CGMCC 1.15290</strain>
    </source>
</reference>
<feature type="signal peptide" evidence="1">
    <location>
        <begin position="1"/>
        <end position="23"/>
    </location>
</feature>
<dbReference type="GO" id="GO:0006508">
    <property type="term" value="P:proteolysis"/>
    <property type="evidence" value="ECO:0007669"/>
    <property type="project" value="InterPro"/>
</dbReference>
<feature type="chain" id="PRO_5037735438" description="Peptidase M28 domain-containing protein" evidence="1">
    <location>
        <begin position="24"/>
        <end position="387"/>
    </location>
</feature>
<dbReference type="SUPFAM" id="SSF53187">
    <property type="entry name" value="Zn-dependent exopeptidases"/>
    <property type="match status" value="1"/>
</dbReference>
<dbReference type="PANTHER" id="PTHR12147">
    <property type="entry name" value="METALLOPEPTIDASE M28 FAMILY MEMBER"/>
    <property type="match status" value="1"/>
</dbReference>
<evidence type="ECO:0000259" key="2">
    <source>
        <dbReference type="Pfam" id="PF04389"/>
    </source>
</evidence>
<organism evidence="3 4">
    <name type="scientific">Filimonas zeae</name>
    <dbReference type="NCBI Taxonomy" id="1737353"/>
    <lineage>
        <taxon>Bacteria</taxon>
        <taxon>Pseudomonadati</taxon>
        <taxon>Bacteroidota</taxon>
        <taxon>Chitinophagia</taxon>
        <taxon>Chitinophagales</taxon>
        <taxon>Chitinophagaceae</taxon>
        <taxon>Filimonas</taxon>
    </lineage>
</organism>
<gene>
    <name evidence="3" type="ORF">GCM10011379_20720</name>
</gene>
<dbReference type="Gene3D" id="3.40.630.10">
    <property type="entry name" value="Zn peptidases"/>
    <property type="match status" value="1"/>
</dbReference>